<dbReference type="InterPro" id="IPR038591">
    <property type="entry name" value="NolW-like_sf"/>
</dbReference>
<evidence type="ECO:0000256" key="6">
    <source>
        <dbReference type="SAM" id="MobiDB-lite"/>
    </source>
</evidence>
<evidence type="ECO:0000256" key="7">
    <source>
        <dbReference type="SAM" id="SignalP"/>
    </source>
</evidence>
<proteinExistence type="inferred from homology"/>
<dbReference type="Pfam" id="PF03958">
    <property type="entry name" value="Secretin_N"/>
    <property type="match status" value="1"/>
</dbReference>
<dbReference type="EMBL" id="AP026560">
    <property type="protein sequence ID" value="BDP42494.1"/>
    <property type="molecule type" value="Genomic_DNA"/>
</dbReference>
<gene>
    <name evidence="10" type="ORF">DAETH_24630</name>
</gene>
<dbReference type="PRINTS" id="PR00811">
    <property type="entry name" value="BCTERIALGSPD"/>
</dbReference>
<name>A0ABN6RKV0_9DEIO</name>
<organism evidence="10 11">
    <name type="scientific">Deinococcus aetherius</name>
    <dbReference type="NCBI Taxonomy" id="200252"/>
    <lineage>
        <taxon>Bacteria</taxon>
        <taxon>Thermotogati</taxon>
        <taxon>Deinococcota</taxon>
        <taxon>Deinococci</taxon>
        <taxon>Deinococcales</taxon>
        <taxon>Deinococcaceae</taxon>
        <taxon>Deinococcus</taxon>
    </lineage>
</organism>
<evidence type="ECO:0000256" key="2">
    <source>
        <dbReference type="ARBA" id="ARBA00022729"/>
    </source>
</evidence>
<dbReference type="InterPro" id="IPR001775">
    <property type="entry name" value="GspD/PilQ"/>
</dbReference>
<comment type="subcellular location">
    <subcellularLocation>
        <location evidence="5">Cell outer membrane</location>
    </subcellularLocation>
    <subcellularLocation>
        <location evidence="1">Membrane</location>
    </subcellularLocation>
</comment>
<feature type="compositionally biased region" description="Low complexity" evidence="6">
    <location>
        <begin position="447"/>
        <end position="457"/>
    </location>
</feature>
<dbReference type="PANTHER" id="PTHR30332">
    <property type="entry name" value="PROBABLE GENERAL SECRETION PATHWAY PROTEIN D"/>
    <property type="match status" value="1"/>
</dbReference>
<dbReference type="RefSeq" id="WP_264775188.1">
    <property type="nucleotide sequence ID" value="NZ_AP026560.1"/>
</dbReference>
<keyword evidence="11" id="KW-1185">Reference proteome</keyword>
<reference evidence="10" key="1">
    <citation type="submission" date="2022-07" db="EMBL/GenBank/DDBJ databases">
        <title>Complete Genome Sequence of the Radioresistant Bacterium Deinococcus aetherius ST0316, Isolated from the Air Dust collected in Lower Stratosphere above Japan.</title>
        <authorList>
            <person name="Satoh K."/>
            <person name="Hagiwara K."/>
            <person name="Katsumata K."/>
            <person name="Kubo A."/>
            <person name="Yokobori S."/>
            <person name="Yamagishi A."/>
            <person name="Oono Y."/>
            <person name="Narumi I."/>
        </authorList>
    </citation>
    <scope>NUCLEOTIDE SEQUENCE</scope>
    <source>
        <strain evidence="10">ST0316</strain>
    </source>
</reference>
<comment type="similarity">
    <text evidence="4">Belongs to the bacterial secretin family.</text>
</comment>
<evidence type="ECO:0000256" key="5">
    <source>
        <dbReference type="RuleBase" id="RU004004"/>
    </source>
</evidence>
<dbReference type="Gene3D" id="3.30.1370.120">
    <property type="match status" value="2"/>
</dbReference>
<evidence type="ECO:0000256" key="1">
    <source>
        <dbReference type="ARBA" id="ARBA00004370"/>
    </source>
</evidence>
<protein>
    <submittedName>
        <fullName evidence="10">Type IV piliation system protein</fullName>
    </submittedName>
</protein>
<dbReference type="Pfam" id="PF00263">
    <property type="entry name" value="Secretin"/>
    <property type="match status" value="1"/>
</dbReference>
<sequence>MKRYALLLTAALGMAAAQTPAPAQATAASSSRLADAGLSGANVTFDMHRAGSDLTSMLLALAKSAGYEIIMEPSVDAVLRGNNGGDAAPQGAANTPAQVTYSFVNKPFNEVWPLVLDIYGLSYETLRIGGKPVLRVSAKPVQKIVKLPETLSAPLVERQLKLSFGTLKTVSSQSNAAPAQGASTNTTETTRDEVVLDSPTMRIIAEPTSNSVIIRGTNQEVAQVERLLAEIVAAQPPAVRAAAARPSNMQHVYTVRGQQADVTSLLGAQYPELKVAPLGQSGQLILTGPQPQLDAALALLGQVDRPAVQTAQRIYNVKGQQGDVTALLAAQYPSMKVTPVGQTGQLVLVGPPTQLDAALALLTQVDRPAPPPQAGPQTVQRVFQLINASAEEVKATLEGTLAREVSDEGGVGQNLKSLPTTLLDVNGNPINVALPPAGATGSGGTTTGTQTTGTTAARPAAEAVTLIADKRTNTLIARGTEAQVRQIAELIPQLDQVVPQINVQVRIQEITEDASRSLGVDWKVGFGGFNVSLGGGGLGATFDPTRSLMGFNVFPTLQAQESQGLSKQVYDGSITMQSGQRSLGANGSTQNSSNGAAATIKSGGRLELNIPSGAANVPPIQKQIDYGVNLDFFDPQVAPDGTITLRVRGQVNTPKSAITPSSVPNVLDFSNSEAQTTITFKSGQTVLLSGLLGNTESTGKTGVPFLSSLPVIGGLFGKQSTTKKASQLLVVITGNVVR</sequence>
<keyword evidence="5" id="KW-0813">Transport</keyword>
<evidence type="ECO:0000256" key="3">
    <source>
        <dbReference type="ARBA" id="ARBA00023136"/>
    </source>
</evidence>
<dbReference type="PANTHER" id="PTHR30332:SF17">
    <property type="entry name" value="TYPE IV PILIATION SYSTEM PROTEIN DR_0774-RELATED"/>
    <property type="match status" value="1"/>
</dbReference>
<feature type="domain" description="Type II/III secretion system secretin-like" evidence="8">
    <location>
        <begin position="593"/>
        <end position="738"/>
    </location>
</feature>
<feature type="region of interest" description="Disordered" evidence="6">
    <location>
        <begin position="436"/>
        <end position="457"/>
    </location>
</feature>
<dbReference type="InterPro" id="IPR005644">
    <property type="entry name" value="NolW-like"/>
</dbReference>
<feature type="chain" id="PRO_5046926564" evidence="7">
    <location>
        <begin position="24"/>
        <end position="738"/>
    </location>
</feature>
<feature type="domain" description="NolW-like" evidence="9">
    <location>
        <begin position="381"/>
        <end position="500"/>
    </location>
</feature>
<feature type="signal peptide" evidence="7">
    <location>
        <begin position="1"/>
        <end position="23"/>
    </location>
</feature>
<dbReference type="Proteomes" id="UP001064971">
    <property type="component" value="Chromosome"/>
</dbReference>
<evidence type="ECO:0000313" key="10">
    <source>
        <dbReference type="EMBL" id="BDP42494.1"/>
    </source>
</evidence>
<evidence type="ECO:0000313" key="11">
    <source>
        <dbReference type="Proteomes" id="UP001064971"/>
    </source>
</evidence>
<dbReference type="InterPro" id="IPR050810">
    <property type="entry name" value="Bact_Secretion_Sys_Channel"/>
</dbReference>
<keyword evidence="2 7" id="KW-0732">Signal</keyword>
<evidence type="ECO:0000259" key="9">
    <source>
        <dbReference type="Pfam" id="PF03958"/>
    </source>
</evidence>
<evidence type="ECO:0000256" key="4">
    <source>
        <dbReference type="RuleBase" id="RU004003"/>
    </source>
</evidence>
<keyword evidence="3" id="KW-0472">Membrane</keyword>
<accession>A0ABN6RKV0</accession>
<evidence type="ECO:0000259" key="8">
    <source>
        <dbReference type="Pfam" id="PF00263"/>
    </source>
</evidence>
<dbReference type="InterPro" id="IPR004846">
    <property type="entry name" value="T2SS/T3SS_dom"/>
</dbReference>